<name>A0A9D3PCE8_MEGAT</name>
<feature type="transmembrane region" description="Helical" evidence="13">
    <location>
        <begin position="127"/>
        <end position="149"/>
    </location>
</feature>
<evidence type="ECO:0000256" key="5">
    <source>
        <dbReference type="ARBA" id="ARBA00022989"/>
    </source>
</evidence>
<comment type="subcellular location">
    <subcellularLocation>
        <location evidence="1">Cell membrane</location>
        <topology evidence="1">Multi-pass membrane protein</topology>
    </subcellularLocation>
</comment>
<evidence type="ECO:0000256" key="1">
    <source>
        <dbReference type="ARBA" id="ARBA00004651"/>
    </source>
</evidence>
<keyword evidence="8 13" id="KW-0472">Membrane</keyword>
<evidence type="ECO:0000259" key="14">
    <source>
        <dbReference type="PROSITE" id="PS50262"/>
    </source>
</evidence>
<evidence type="ECO:0000256" key="8">
    <source>
        <dbReference type="ARBA" id="ARBA00023136"/>
    </source>
</evidence>
<keyword evidence="10" id="KW-0675">Receptor</keyword>
<keyword evidence="9" id="KW-1015">Disulfide bond</keyword>
<dbReference type="PANTHER" id="PTHR24234">
    <property type="entry name" value="LYSOPHOSPHATIDIC ACID RECEPTOR 5/SPHINGOSYLPHOSPHORYLCHOLINE RECEPTOR"/>
    <property type="match status" value="1"/>
</dbReference>
<evidence type="ECO:0000256" key="13">
    <source>
        <dbReference type="SAM" id="Phobius"/>
    </source>
</evidence>
<keyword evidence="11" id="KW-0325">Glycoprotein</keyword>
<keyword evidence="2" id="KW-1003">Cell membrane</keyword>
<keyword evidence="7" id="KW-1064">Adaptive immunity</keyword>
<feature type="transmembrane region" description="Helical" evidence="13">
    <location>
        <begin position="20"/>
        <end position="39"/>
    </location>
</feature>
<keyword evidence="6" id="KW-0297">G-protein coupled receptor</keyword>
<evidence type="ECO:0000256" key="6">
    <source>
        <dbReference type="ARBA" id="ARBA00023040"/>
    </source>
</evidence>
<dbReference type="GO" id="GO:0004930">
    <property type="term" value="F:G protein-coupled receptor activity"/>
    <property type="evidence" value="ECO:0007669"/>
    <property type="project" value="UniProtKB-KW"/>
</dbReference>
<comment type="caution">
    <text evidence="15">The sequence shown here is derived from an EMBL/GenBank/DDBJ whole genome shotgun (WGS) entry which is preliminary data.</text>
</comment>
<keyword evidence="16" id="KW-1185">Reference proteome</keyword>
<evidence type="ECO:0000313" key="15">
    <source>
        <dbReference type="EMBL" id="KAG7457051.1"/>
    </source>
</evidence>
<keyword evidence="3 13" id="KW-0812">Transmembrane</keyword>
<accession>A0A9D3PCE8</accession>
<feature type="transmembrane region" description="Helical" evidence="13">
    <location>
        <begin position="94"/>
        <end position="115"/>
    </location>
</feature>
<proteinExistence type="predicted"/>
<dbReference type="GO" id="GO:0005886">
    <property type="term" value="C:plasma membrane"/>
    <property type="evidence" value="ECO:0007669"/>
    <property type="project" value="UniProtKB-SubCell"/>
</dbReference>
<dbReference type="InterPro" id="IPR000276">
    <property type="entry name" value="GPCR_Rhodpsn"/>
</dbReference>
<dbReference type="CDD" id="cd14982">
    <property type="entry name" value="7tmA_purinoceptor-like"/>
    <property type="match status" value="1"/>
</dbReference>
<dbReference type="PANTHER" id="PTHR24234:SF6">
    <property type="entry name" value="LYSOPHOSPHATIDIC ACID RECEPTOR 5"/>
    <property type="match status" value="1"/>
</dbReference>
<evidence type="ECO:0000256" key="9">
    <source>
        <dbReference type="ARBA" id="ARBA00023157"/>
    </source>
</evidence>
<dbReference type="AlphaFoldDB" id="A0A9D3PCE8"/>
<dbReference type="PRINTS" id="PR01157">
    <property type="entry name" value="P2YPURNOCPTR"/>
</dbReference>
<keyword evidence="5 13" id="KW-1133">Transmembrane helix</keyword>
<feature type="transmembrane region" description="Helical" evidence="13">
    <location>
        <begin position="221"/>
        <end position="248"/>
    </location>
</feature>
<evidence type="ECO:0000256" key="2">
    <source>
        <dbReference type="ARBA" id="ARBA00022475"/>
    </source>
</evidence>
<gene>
    <name evidence="15" type="ORF">MATL_G00242470</name>
</gene>
<dbReference type="PROSITE" id="PS50262">
    <property type="entry name" value="G_PROTEIN_RECEP_F1_2"/>
    <property type="match status" value="1"/>
</dbReference>
<dbReference type="FunFam" id="1.20.1070.10:FF:000017">
    <property type="entry name" value="lysophosphatidic acid receptor 4"/>
    <property type="match status" value="1"/>
</dbReference>
<keyword evidence="4" id="KW-0391">Immunity</keyword>
<feature type="transmembrane region" description="Helical" evidence="13">
    <location>
        <begin position="260"/>
        <end position="281"/>
    </location>
</feature>
<evidence type="ECO:0000256" key="4">
    <source>
        <dbReference type="ARBA" id="ARBA00022859"/>
    </source>
</evidence>
<feature type="transmembrane region" description="Helical" evidence="13">
    <location>
        <begin position="175"/>
        <end position="200"/>
    </location>
</feature>
<dbReference type="PRINTS" id="PR00237">
    <property type="entry name" value="GPCRRHODOPSN"/>
</dbReference>
<dbReference type="Gene3D" id="1.20.1070.10">
    <property type="entry name" value="Rhodopsin 7-helix transmembrane proteins"/>
    <property type="match status" value="1"/>
</dbReference>
<feature type="domain" description="G-protein coupled receptors family 1 profile" evidence="14">
    <location>
        <begin position="30"/>
        <end position="279"/>
    </location>
</feature>
<dbReference type="Pfam" id="PF00001">
    <property type="entry name" value="7tm_1"/>
    <property type="match status" value="1"/>
</dbReference>
<evidence type="ECO:0000256" key="10">
    <source>
        <dbReference type="ARBA" id="ARBA00023170"/>
    </source>
</evidence>
<dbReference type="Proteomes" id="UP001046870">
    <property type="component" value="Chromosome 22"/>
</dbReference>
<evidence type="ECO:0000313" key="16">
    <source>
        <dbReference type="Proteomes" id="UP001046870"/>
    </source>
</evidence>
<evidence type="ECO:0000256" key="11">
    <source>
        <dbReference type="ARBA" id="ARBA00023180"/>
    </source>
</evidence>
<dbReference type="EMBL" id="JAFDVH010000022">
    <property type="protein sequence ID" value="KAG7457051.1"/>
    <property type="molecule type" value="Genomic_DNA"/>
</dbReference>
<dbReference type="GO" id="GO:0002250">
    <property type="term" value="P:adaptive immune response"/>
    <property type="evidence" value="ECO:0007669"/>
    <property type="project" value="UniProtKB-KW"/>
</dbReference>
<protein>
    <recommendedName>
        <fullName evidence="14">G-protein coupled receptors family 1 profile domain-containing protein</fullName>
    </recommendedName>
</protein>
<reference evidence="15" key="1">
    <citation type="submission" date="2021-01" db="EMBL/GenBank/DDBJ databases">
        <authorList>
            <person name="Zahm M."/>
            <person name="Roques C."/>
            <person name="Cabau C."/>
            <person name="Klopp C."/>
            <person name="Donnadieu C."/>
            <person name="Jouanno E."/>
            <person name="Lampietro C."/>
            <person name="Louis A."/>
            <person name="Herpin A."/>
            <person name="Echchiki A."/>
            <person name="Berthelot C."/>
            <person name="Parey E."/>
            <person name="Roest-Crollius H."/>
            <person name="Braasch I."/>
            <person name="Postlethwait J."/>
            <person name="Bobe J."/>
            <person name="Montfort J."/>
            <person name="Bouchez O."/>
            <person name="Begum T."/>
            <person name="Mejri S."/>
            <person name="Adams A."/>
            <person name="Chen W.-J."/>
            <person name="Guiguen Y."/>
        </authorList>
    </citation>
    <scope>NUCLEOTIDE SEQUENCE</scope>
    <source>
        <strain evidence="15">YG-15Mar2019-1</strain>
        <tissue evidence="15">Brain</tissue>
    </source>
</reference>
<evidence type="ECO:0000256" key="7">
    <source>
        <dbReference type="ARBA" id="ARBA00023130"/>
    </source>
</evidence>
<feature type="transmembrane region" description="Helical" evidence="13">
    <location>
        <begin position="51"/>
        <end position="74"/>
    </location>
</feature>
<evidence type="ECO:0000256" key="12">
    <source>
        <dbReference type="ARBA" id="ARBA00023224"/>
    </source>
</evidence>
<dbReference type="InterPro" id="IPR017452">
    <property type="entry name" value="GPCR_Rhodpsn_7TM"/>
</dbReference>
<dbReference type="GO" id="GO:0048266">
    <property type="term" value="P:behavioral response to pain"/>
    <property type="evidence" value="ECO:0007669"/>
    <property type="project" value="TreeGrafter"/>
</dbReference>
<organism evidence="15 16">
    <name type="scientific">Megalops atlanticus</name>
    <name type="common">Tarpon</name>
    <name type="synonym">Clupea gigantea</name>
    <dbReference type="NCBI Taxonomy" id="7932"/>
    <lineage>
        <taxon>Eukaryota</taxon>
        <taxon>Metazoa</taxon>
        <taxon>Chordata</taxon>
        <taxon>Craniata</taxon>
        <taxon>Vertebrata</taxon>
        <taxon>Euteleostomi</taxon>
        <taxon>Actinopterygii</taxon>
        <taxon>Neopterygii</taxon>
        <taxon>Teleostei</taxon>
        <taxon>Elopiformes</taxon>
        <taxon>Megalopidae</taxon>
        <taxon>Megalops</taxon>
    </lineage>
</organism>
<evidence type="ECO:0000256" key="3">
    <source>
        <dbReference type="ARBA" id="ARBA00022692"/>
    </source>
</evidence>
<dbReference type="SUPFAM" id="SSF81321">
    <property type="entry name" value="Family A G protein-coupled receptor-like"/>
    <property type="match status" value="1"/>
</dbReference>
<dbReference type="OrthoDB" id="5950040at2759"/>
<sequence>MSNTSCDTSHFRYPLFTATYSLVLALGLPLNAASLWTFVHRLGLQSVPVIYMANLALSDLLFTLSLPLRISYFATARWPFGDVACMIPGTMFSVNLYSSSLFIAFISVDRLLAVVYPLRSRTLRTPLLAWLSCAGVWLAISGLGVPVALNHRTNWDEGCNVTRCFEHYSDHEWQYGFYILCVVTALGILLPFAVITASTVSVVRKLRTGRVSPAVDKRKMIWMFVTNLLIYAVCFIPFHVAFILYGLYKLKFLKSNYFDAQTVTMCLASTNSCLDPIIYYFSIKNLRRNSDIETMSMGTALNE</sequence>
<keyword evidence="12" id="KW-0807">Transducer</keyword>